<keyword evidence="1" id="KW-0560">Oxidoreductase</keyword>
<name>A0A3R7SS45_PENVA</name>
<dbReference type="STRING" id="6689.A0A3R7SS45"/>
<dbReference type="InterPro" id="IPR036291">
    <property type="entry name" value="NAD(P)-bd_dom_sf"/>
</dbReference>
<dbReference type="PRINTS" id="PR00081">
    <property type="entry name" value="GDHRDH"/>
</dbReference>
<accession>A0A3R7SS45</accession>
<dbReference type="PANTHER" id="PTHR43157:SF66">
    <property type="entry name" value="WW DOMAIN-CONTAINING OXIDOREDUCTASE-LIKE PROTEIN"/>
    <property type="match status" value="1"/>
</dbReference>
<reference evidence="3 4" key="2">
    <citation type="submission" date="2019-01" db="EMBL/GenBank/DDBJ databases">
        <title>The decoding of complex shrimp genome reveals the adaptation for benthos swimmer, frequently molting mechanism and breeding impact on genome.</title>
        <authorList>
            <person name="Sun Y."/>
            <person name="Gao Y."/>
            <person name="Yu Y."/>
        </authorList>
    </citation>
    <scope>NUCLEOTIDE SEQUENCE [LARGE SCALE GENOMIC DNA]</scope>
    <source>
        <tissue evidence="3">Muscle</tissue>
    </source>
</reference>
<dbReference type="EMBL" id="QCYY01002135">
    <property type="protein sequence ID" value="ROT72567.1"/>
    <property type="molecule type" value="Genomic_DNA"/>
</dbReference>
<comment type="caution">
    <text evidence="3">The sequence shown here is derived from an EMBL/GenBank/DDBJ whole genome shotgun (WGS) entry which is preliminary data.</text>
</comment>
<dbReference type="Proteomes" id="UP000283509">
    <property type="component" value="Unassembled WGS sequence"/>
</dbReference>
<sequence>MLGKTVIITGANKGIGLETARELVTRGATVVIACRSMVRGNVAKDDILKGLKGNVSGGAVELAYLDVSCMASVRKFAAAFQGRKIDVLINNAAVADLPQQLTDEGLELTVATNHLGPFLLTHLLMPGLIKAGGRVINVASTGHHWIKKASELDLEGDMKFEFPRPLRTLEIYVVTKLMNVIFTMELHRKLRGTGVTTNCLHPGVVNTDIFDPMVSHVWYGIFIRLYVWAYAKTKSEGAQTSILVAASEDLKDVSGKYFEDCKESKPSPLSQDEGLAKKLWEISERLVQLQPHERTI</sequence>
<evidence type="ECO:0000256" key="2">
    <source>
        <dbReference type="RuleBase" id="RU000363"/>
    </source>
</evidence>
<keyword evidence="4" id="KW-1185">Reference proteome</keyword>
<evidence type="ECO:0000313" key="4">
    <source>
        <dbReference type="Proteomes" id="UP000283509"/>
    </source>
</evidence>
<evidence type="ECO:0000313" key="3">
    <source>
        <dbReference type="EMBL" id="ROT72567.1"/>
    </source>
</evidence>
<dbReference type="PRINTS" id="PR00080">
    <property type="entry name" value="SDRFAMILY"/>
</dbReference>
<organism evidence="3 4">
    <name type="scientific">Penaeus vannamei</name>
    <name type="common">Whiteleg shrimp</name>
    <name type="synonym">Litopenaeus vannamei</name>
    <dbReference type="NCBI Taxonomy" id="6689"/>
    <lineage>
        <taxon>Eukaryota</taxon>
        <taxon>Metazoa</taxon>
        <taxon>Ecdysozoa</taxon>
        <taxon>Arthropoda</taxon>
        <taxon>Crustacea</taxon>
        <taxon>Multicrustacea</taxon>
        <taxon>Malacostraca</taxon>
        <taxon>Eumalacostraca</taxon>
        <taxon>Eucarida</taxon>
        <taxon>Decapoda</taxon>
        <taxon>Dendrobranchiata</taxon>
        <taxon>Penaeoidea</taxon>
        <taxon>Penaeidae</taxon>
        <taxon>Penaeus</taxon>
    </lineage>
</organism>
<gene>
    <name evidence="3" type="ORF">C7M84_009047</name>
</gene>
<dbReference type="InterPro" id="IPR002347">
    <property type="entry name" value="SDR_fam"/>
</dbReference>
<dbReference type="AlphaFoldDB" id="A0A3R7SS45"/>
<dbReference type="Pfam" id="PF00106">
    <property type="entry name" value="adh_short"/>
    <property type="match status" value="1"/>
</dbReference>
<dbReference type="GO" id="GO:0016491">
    <property type="term" value="F:oxidoreductase activity"/>
    <property type="evidence" value="ECO:0007669"/>
    <property type="project" value="UniProtKB-KW"/>
</dbReference>
<reference evidence="3 4" key="1">
    <citation type="submission" date="2018-04" db="EMBL/GenBank/DDBJ databases">
        <authorList>
            <person name="Zhang X."/>
            <person name="Yuan J."/>
            <person name="Li F."/>
            <person name="Xiang J."/>
        </authorList>
    </citation>
    <scope>NUCLEOTIDE SEQUENCE [LARGE SCALE GENOMIC DNA]</scope>
    <source>
        <tissue evidence="3">Muscle</tissue>
    </source>
</reference>
<dbReference type="SUPFAM" id="SSF51735">
    <property type="entry name" value="NAD(P)-binding Rossmann-fold domains"/>
    <property type="match status" value="1"/>
</dbReference>
<protein>
    <submittedName>
        <fullName evidence="3">Uncharacterized protein</fullName>
    </submittedName>
</protein>
<comment type="similarity">
    <text evidence="2">Belongs to the short-chain dehydrogenases/reductases (SDR) family.</text>
</comment>
<dbReference type="CDD" id="cd05327">
    <property type="entry name" value="retinol-DH_like_SDR_c_like"/>
    <property type="match status" value="1"/>
</dbReference>
<dbReference type="OrthoDB" id="191139at2759"/>
<evidence type="ECO:0000256" key="1">
    <source>
        <dbReference type="ARBA" id="ARBA00023002"/>
    </source>
</evidence>
<proteinExistence type="inferred from homology"/>
<dbReference type="PANTHER" id="PTHR43157">
    <property type="entry name" value="PHOSPHATIDYLINOSITOL-GLYCAN BIOSYNTHESIS CLASS F PROTEIN-RELATED"/>
    <property type="match status" value="1"/>
</dbReference>
<dbReference type="Gene3D" id="3.40.50.720">
    <property type="entry name" value="NAD(P)-binding Rossmann-like Domain"/>
    <property type="match status" value="1"/>
</dbReference>